<dbReference type="EMBL" id="JALKII010000006">
    <property type="protein sequence ID" value="MCK0537994.1"/>
    <property type="molecule type" value="Genomic_DNA"/>
</dbReference>
<gene>
    <name evidence="7" type="ORF">MU846_09755</name>
</gene>
<keyword evidence="8" id="KW-1185">Reference proteome</keyword>
<evidence type="ECO:0000256" key="5">
    <source>
        <dbReference type="ARBA" id="ARBA00023136"/>
    </source>
</evidence>
<evidence type="ECO:0000256" key="2">
    <source>
        <dbReference type="ARBA" id="ARBA00022448"/>
    </source>
</evidence>
<dbReference type="PANTHER" id="PTHR10283:SF82">
    <property type="entry name" value="SOLUTE CARRIER FAMILY 13 MEMBER 2"/>
    <property type="match status" value="1"/>
</dbReference>
<keyword evidence="3 6" id="KW-0812">Transmembrane</keyword>
<dbReference type="RefSeq" id="WP_246952168.1">
    <property type="nucleotide sequence ID" value="NZ_JALKII010000006.1"/>
</dbReference>
<proteinExistence type="predicted"/>
<feature type="transmembrane region" description="Helical" evidence="6">
    <location>
        <begin position="372"/>
        <end position="394"/>
    </location>
</feature>
<accession>A0ABT0E863</accession>
<comment type="subcellular location">
    <subcellularLocation>
        <location evidence="1">Membrane</location>
        <topology evidence="1">Multi-pass membrane protein</topology>
    </subcellularLocation>
</comment>
<organism evidence="7 8">
    <name type="scientific">Alcanivorax quisquiliarum</name>
    <dbReference type="NCBI Taxonomy" id="2933565"/>
    <lineage>
        <taxon>Bacteria</taxon>
        <taxon>Pseudomonadati</taxon>
        <taxon>Pseudomonadota</taxon>
        <taxon>Gammaproteobacteria</taxon>
        <taxon>Oceanospirillales</taxon>
        <taxon>Alcanivoracaceae</taxon>
        <taxon>Alcanivorax</taxon>
    </lineage>
</organism>
<feature type="transmembrane region" description="Helical" evidence="6">
    <location>
        <begin position="71"/>
        <end position="90"/>
    </location>
</feature>
<keyword evidence="5 6" id="KW-0472">Membrane</keyword>
<evidence type="ECO:0000256" key="3">
    <source>
        <dbReference type="ARBA" id="ARBA00022692"/>
    </source>
</evidence>
<protein>
    <submittedName>
        <fullName evidence="7">SLC13 family permease</fullName>
    </submittedName>
</protein>
<name>A0ABT0E863_9GAMM</name>
<dbReference type="PROSITE" id="PS01271">
    <property type="entry name" value="NA_SULFATE"/>
    <property type="match status" value="1"/>
</dbReference>
<feature type="transmembrane region" description="Helical" evidence="6">
    <location>
        <begin position="189"/>
        <end position="218"/>
    </location>
</feature>
<dbReference type="CDD" id="cd01115">
    <property type="entry name" value="SLC13_permease"/>
    <property type="match status" value="1"/>
</dbReference>
<comment type="caution">
    <text evidence="7">The sequence shown here is derived from an EMBL/GenBank/DDBJ whole genome shotgun (WGS) entry which is preliminary data.</text>
</comment>
<feature type="transmembrane region" description="Helical" evidence="6">
    <location>
        <begin position="230"/>
        <end position="249"/>
    </location>
</feature>
<feature type="transmembrane region" description="Helical" evidence="6">
    <location>
        <begin position="400"/>
        <end position="417"/>
    </location>
</feature>
<feature type="transmembrane region" description="Helical" evidence="6">
    <location>
        <begin position="463"/>
        <end position="487"/>
    </location>
</feature>
<sequence length="489" mass="52045">MTDTPRPAIRSPLTTRVASIGFFLGPILLLTFLLVPPPGELARDTWVTLGLLLMMACWWATEAIPLPVTSLLPLALIPLLGLGTISSAAAPYANHVIFLFMGGFMLGLAMQRWQLHRRIALLTLLAVGNQPRNQIGGFMLATGLIGMWVSNTATAVMMLPIALSVVSLLGNGTDPAEQPARQRFATKLLLGIAYAASIGGITTLIATPANAMLAAYLFEHHDIQIGFVQWMSIGMPVAAGMMLFTWWWLTRGGFDFPVQDSRALLRRELLALGPMSAGEKRISLVFVTVALAWVLRPLLARYLPGLTDAGIAMIMAIALFLIPANWKERVFLMDWEATAKLPWGVLLLFGGGLSLAGVITSSGLAQWIAGSLGGLGALPVILMIGLVVLVINLFTEVTSNTATAAAFLPLMGALAVAQGLPPELLAVPVAIAASCSFIMPVATPPNALVFGTGHVALPAMMRAGLALNIFGVILITVLSYLIVGLLWRY</sequence>
<keyword evidence="4 6" id="KW-1133">Transmembrane helix</keyword>
<evidence type="ECO:0000256" key="1">
    <source>
        <dbReference type="ARBA" id="ARBA00004141"/>
    </source>
</evidence>
<dbReference type="InterPro" id="IPR001898">
    <property type="entry name" value="SLC13A/DASS"/>
</dbReference>
<evidence type="ECO:0000313" key="8">
    <source>
        <dbReference type="Proteomes" id="UP001165524"/>
    </source>
</evidence>
<evidence type="ECO:0000313" key="7">
    <source>
        <dbReference type="EMBL" id="MCK0537994.1"/>
    </source>
</evidence>
<feature type="transmembrane region" description="Helical" evidence="6">
    <location>
        <begin position="306"/>
        <end position="326"/>
    </location>
</feature>
<feature type="transmembrane region" description="Helical" evidence="6">
    <location>
        <begin position="12"/>
        <end position="34"/>
    </location>
</feature>
<feature type="transmembrane region" description="Helical" evidence="6">
    <location>
        <begin position="424"/>
        <end position="443"/>
    </location>
</feature>
<feature type="transmembrane region" description="Helical" evidence="6">
    <location>
        <begin position="136"/>
        <end position="169"/>
    </location>
</feature>
<keyword evidence="2" id="KW-0813">Transport</keyword>
<reference evidence="7" key="1">
    <citation type="submission" date="2022-04" db="EMBL/GenBank/DDBJ databases">
        <title>Alcanivorax sp. CY1518 draft genome sequence.</title>
        <authorList>
            <person name="Zhao G."/>
            <person name="An M."/>
        </authorList>
    </citation>
    <scope>NUCLEOTIDE SEQUENCE</scope>
    <source>
        <strain evidence="7">CY1518</strain>
    </source>
</reference>
<dbReference type="PANTHER" id="PTHR10283">
    <property type="entry name" value="SOLUTE CARRIER FAMILY 13 MEMBER"/>
    <property type="match status" value="1"/>
</dbReference>
<feature type="transmembrane region" description="Helical" evidence="6">
    <location>
        <begin position="282"/>
        <end position="299"/>
    </location>
</feature>
<dbReference type="Pfam" id="PF00939">
    <property type="entry name" value="Na_sulph_symp"/>
    <property type="match status" value="1"/>
</dbReference>
<feature type="transmembrane region" description="Helical" evidence="6">
    <location>
        <begin position="341"/>
        <end position="360"/>
    </location>
</feature>
<evidence type="ECO:0000256" key="4">
    <source>
        <dbReference type="ARBA" id="ARBA00022989"/>
    </source>
</evidence>
<dbReference type="NCBIfam" id="TIGR00785">
    <property type="entry name" value="dass"/>
    <property type="match status" value="1"/>
</dbReference>
<feature type="transmembrane region" description="Helical" evidence="6">
    <location>
        <begin position="96"/>
        <end position="115"/>
    </location>
</feature>
<evidence type="ECO:0000256" key="6">
    <source>
        <dbReference type="SAM" id="Phobius"/>
    </source>
</evidence>
<dbReference type="Proteomes" id="UP001165524">
    <property type="component" value="Unassembled WGS sequence"/>
</dbReference>
<dbReference type="InterPro" id="IPR031312">
    <property type="entry name" value="Na/sul_symport_CS"/>
</dbReference>